<evidence type="ECO:0000313" key="1">
    <source>
        <dbReference type="EMBL" id="ORV74448.1"/>
    </source>
</evidence>
<reference evidence="1 2" key="1">
    <citation type="submission" date="2016-01" db="EMBL/GenBank/DDBJ databases">
        <title>The new phylogeny of the genus Mycobacterium.</title>
        <authorList>
            <person name="Tarcisio F."/>
            <person name="Conor M."/>
            <person name="Antonella G."/>
            <person name="Elisabetta G."/>
            <person name="Giulia F.S."/>
            <person name="Sara T."/>
            <person name="Anna F."/>
            <person name="Clotilde B."/>
            <person name="Roberto B."/>
            <person name="Veronica D.S."/>
            <person name="Fabio R."/>
            <person name="Monica P."/>
            <person name="Olivier J."/>
            <person name="Enrico T."/>
            <person name="Nicola S."/>
        </authorList>
    </citation>
    <scope>NUCLEOTIDE SEQUENCE [LARGE SCALE GENOMIC DNA]</scope>
    <source>
        <strain evidence="1 2">DSM 43505</strain>
    </source>
</reference>
<dbReference type="EMBL" id="LQOX01000059">
    <property type="protein sequence ID" value="ORV74448.1"/>
    <property type="molecule type" value="Genomic_DNA"/>
</dbReference>
<accession>A0A1X1VXL8</accession>
<protein>
    <submittedName>
        <fullName evidence="1">Uncharacterized protein</fullName>
    </submittedName>
</protein>
<proteinExistence type="predicted"/>
<keyword evidence="2" id="KW-1185">Reference proteome</keyword>
<organism evidence="1 2">
    <name type="scientific">Mycobacterium gastri</name>
    <dbReference type="NCBI Taxonomy" id="1777"/>
    <lineage>
        <taxon>Bacteria</taxon>
        <taxon>Bacillati</taxon>
        <taxon>Actinomycetota</taxon>
        <taxon>Actinomycetes</taxon>
        <taxon>Mycobacteriales</taxon>
        <taxon>Mycobacteriaceae</taxon>
        <taxon>Mycobacterium</taxon>
    </lineage>
</organism>
<dbReference type="Proteomes" id="UP000193738">
    <property type="component" value="Unassembled WGS sequence"/>
</dbReference>
<evidence type="ECO:0000313" key="2">
    <source>
        <dbReference type="Proteomes" id="UP000193738"/>
    </source>
</evidence>
<gene>
    <name evidence="1" type="ORF">AWC07_25175</name>
</gene>
<name>A0A1X1VXL8_MYCGS</name>
<sequence length="78" mass="9050">MERIAALDLGKASLVACVRVLHPSKPGRRMQEVREYATTTAELLNMAVWFRRWRVSRAVMESTGDYSKGVYYCWRPRA</sequence>
<dbReference type="RefSeq" id="WP_036411817.1">
    <property type="nucleotide sequence ID" value="NZ_LQOX01000059.1"/>
</dbReference>
<dbReference type="AlphaFoldDB" id="A0A1X1VXL8"/>
<comment type="caution">
    <text evidence="1">The sequence shown here is derived from an EMBL/GenBank/DDBJ whole genome shotgun (WGS) entry which is preliminary data.</text>
</comment>